<organism evidence="1 2">
    <name type="scientific">Caerostris extrusa</name>
    <name type="common">Bark spider</name>
    <name type="synonym">Caerostris bankana</name>
    <dbReference type="NCBI Taxonomy" id="172846"/>
    <lineage>
        <taxon>Eukaryota</taxon>
        <taxon>Metazoa</taxon>
        <taxon>Ecdysozoa</taxon>
        <taxon>Arthropoda</taxon>
        <taxon>Chelicerata</taxon>
        <taxon>Arachnida</taxon>
        <taxon>Araneae</taxon>
        <taxon>Araneomorphae</taxon>
        <taxon>Entelegynae</taxon>
        <taxon>Araneoidea</taxon>
        <taxon>Araneidae</taxon>
        <taxon>Caerostris</taxon>
    </lineage>
</organism>
<dbReference type="AlphaFoldDB" id="A0AAV4NLZ9"/>
<keyword evidence="2" id="KW-1185">Reference proteome</keyword>
<gene>
    <name evidence="1" type="ORF">CEXT_774321</name>
</gene>
<dbReference type="EMBL" id="BPLR01003435">
    <property type="protein sequence ID" value="GIX84539.1"/>
    <property type="molecule type" value="Genomic_DNA"/>
</dbReference>
<evidence type="ECO:0000313" key="1">
    <source>
        <dbReference type="EMBL" id="GIX84539.1"/>
    </source>
</evidence>
<comment type="caution">
    <text evidence="1">The sequence shown here is derived from an EMBL/GenBank/DDBJ whole genome shotgun (WGS) entry which is preliminary data.</text>
</comment>
<evidence type="ECO:0000313" key="2">
    <source>
        <dbReference type="Proteomes" id="UP001054945"/>
    </source>
</evidence>
<protein>
    <submittedName>
        <fullName evidence="1">Uncharacterized protein</fullName>
    </submittedName>
</protein>
<dbReference type="Proteomes" id="UP001054945">
    <property type="component" value="Unassembled WGS sequence"/>
</dbReference>
<sequence length="84" mass="9577">MSRRFNQGWPRCTRCVGSSREDYNLNISPSCCVDANIVRTTNANVYCFAEILMKFISARDELSFAFPSRVISGHPCKQVHWTAD</sequence>
<accession>A0AAV4NLZ9</accession>
<reference evidence="1 2" key="1">
    <citation type="submission" date="2021-06" db="EMBL/GenBank/DDBJ databases">
        <title>Caerostris extrusa draft genome.</title>
        <authorList>
            <person name="Kono N."/>
            <person name="Arakawa K."/>
        </authorList>
    </citation>
    <scope>NUCLEOTIDE SEQUENCE [LARGE SCALE GENOMIC DNA]</scope>
</reference>
<name>A0AAV4NLZ9_CAEEX</name>
<proteinExistence type="predicted"/>